<keyword evidence="5" id="KW-1185">Reference proteome</keyword>
<evidence type="ECO:0000313" key="5">
    <source>
        <dbReference type="Proteomes" id="UP000070544"/>
    </source>
</evidence>
<dbReference type="PANTHER" id="PTHR23023">
    <property type="entry name" value="DIMETHYLANILINE MONOOXYGENASE"/>
    <property type="match status" value="1"/>
</dbReference>
<keyword evidence="3" id="KW-0560">Oxidoreductase</keyword>
<evidence type="ECO:0000256" key="3">
    <source>
        <dbReference type="ARBA" id="ARBA00023002"/>
    </source>
</evidence>
<dbReference type="EMBL" id="KQ965744">
    <property type="protein sequence ID" value="KXS18043.1"/>
    <property type="molecule type" value="Genomic_DNA"/>
</dbReference>
<sequence>MGSTNYLAIESDEANPLDAITIGGGPSAIVALRNFLKANLNKLASFERDDDVGGLWYKHTANYASLQVTTTDWTLHGVPIREGEPGRRASRDSIMQWCRIPGEETATFPILHNLVIRSEKDFPPNTKELVVIGAGPSSMDVAQLAATKTSIPAIYLAHRRQHLGLPDLWWPWAWKLGITEISVAAFFYGTLGLPSWLVDPVIRVWSSCWAWWNGVPEWAPAKDHRFSYDVAYALRSECLPAYRAKRLRIIIAEATKIEKDTLHFSNGVVTKPQMVVEATGWNLDMSWIPVRSGVQFAELQARLFGRFVDMDFPGLYWISIANGFMCANHNADMTTQCVTQILKGTWKQPSVAAMEKQIKDVVLTSIFVPGRALAELRACGFDVVRG</sequence>
<proteinExistence type="predicted"/>
<evidence type="ECO:0008006" key="6">
    <source>
        <dbReference type="Google" id="ProtNLM"/>
    </source>
</evidence>
<keyword evidence="1" id="KW-0285">Flavoprotein</keyword>
<dbReference type="InterPro" id="IPR036188">
    <property type="entry name" value="FAD/NAD-bd_sf"/>
</dbReference>
<name>A0A139AND8_GONPJ</name>
<dbReference type="AlphaFoldDB" id="A0A139AND8"/>
<evidence type="ECO:0000256" key="1">
    <source>
        <dbReference type="ARBA" id="ARBA00022630"/>
    </source>
</evidence>
<gene>
    <name evidence="4" type="ORF">M427DRAFT_42777</name>
</gene>
<protein>
    <recommendedName>
        <fullName evidence="6">FAD/NAD(P)-binding domain-containing protein</fullName>
    </recommendedName>
</protein>
<evidence type="ECO:0000256" key="2">
    <source>
        <dbReference type="ARBA" id="ARBA00022827"/>
    </source>
</evidence>
<organism evidence="4 5">
    <name type="scientific">Gonapodya prolifera (strain JEL478)</name>
    <name type="common">Monoblepharis prolifera</name>
    <dbReference type="NCBI Taxonomy" id="1344416"/>
    <lineage>
        <taxon>Eukaryota</taxon>
        <taxon>Fungi</taxon>
        <taxon>Fungi incertae sedis</taxon>
        <taxon>Chytridiomycota</taxon>
        <taxon>Chytridiomycota incertae sedis</taxon>
        <taxon>Monoblepharidomycetes</taxon>
        <taxon>Monoblepharidales</taxon>
        <taxon>Gonapodyaceae</taxon>
        <taxon>Gonapodya</taxon>
    </lineage>
</organism>
<reference evidence="4 5" key="1">
    <citation type="journal article" date="2015" name="Genome Biol. Evol.">
        <title>Phylogenomic analyses indicate that early fungi evolved digesting cell walls of algal ancestors of land plants.</title>
        <authorList>
            <person name="Chang Y."/>
            <person name="Wang S."/>
            <person name="Sekimoto S."/>
            <person name="Aerts A.L."/>
            <person name="Choi C."/>
            <person name="Clum A."/>
            <person name="LaButti K.M."/>
            <person name="Lindquist E.A."/>
            <person name="Yee Ngan C."/>
            <person name="Ohm R.A."/>
            <person name="Salamov A.A."/>
            <person name="Grigoriev I.V."/>
            <person name="Spatafora J.W."/>
            <person name="Berbee M.L."/>
        </authorList>
    </citation>
    <scope>NUCLEOTIDE SEQUENCE [LARGE SCALE GENOMIC DNA]</scope>
    <source>
        <strain evidence="4 5">JEL478</strain>
    </source>
</reference>
<dbReference type="OrthoDB" id="66881at2759"/>
<accession>A0A139AND8</accession>
<dbReference type="InterPro" id="IPR050346">
    <property type="entry name" value="FMO-like"/>
</dbReference>
<keyword evidence="2" id="KW-0274">FAD</keyword>
<dbReference type="GO" id="GO:0016491">
    <property type="term" value="F:oxidoreductase activity"/>
    <property type="evidence" value="ECO:0007669"/>
    <property type="project" value="UniProtKB-KW"/>
</dbReference>
<evidence type="ECO:0000313" key="4">
    <source>
        <dbReference type="EMBL" id="KXS18043.1"/>
    </source>
</evidence>
<dbReference type="SUPFAM" id="SSF51905">
    <property type="entry name" value="FAD/NAD(P)-binding domain"/>
    <property type="match status" value="2"/>
</dbReference>
<dbReference type="Gene3D" id="3.50.50.60">
    <property type="entry name" value="FAD/NAD(P)-binding domain"/>
    <property type="match status" value="3"/>
</dbReference>
<dbReference type="STRING" id="1344416.A0A139AND8"/>
<dbReference type="Proteomes" id="UP000070544">
    <property type="component" value="Unassembled WGS sequence"/>
</dbReference>